<dbReference type="PRINTS" id="PR00507">
    <property type="entry name" value="N12N6MTFRASE"/>
</dbReference>
<accession>A0A517U6R4</accession>
<evidence type="ECO:0000313" key="6">
    <source>
        <dbReference type="EMBL" id="QDT76328.1"/>
    </source>
</evidence>
<keyword evidence="1 6" id="KW-0489">Methyltransferase</keyword>
<dbReference type="InterPro" id="IPR007848">
    <property type="entry name" value="Small_mtfrase_dom"/>
</dbReference>
<gene>
    <name evidence="6" type="ORF">I41_55780</name>
</gene>
<dbReference type="GO" id="GO:0008757">
    <property type="term" value="F:S-adenosylmethionine-dependent methyltransferase activity"/>
    <property type="evidence" value="ECO:0007669"/>
    <property type="project" value="UniProtKB-ARBA"/>
</dbReference>
<feature type="compositionally biased region" description="Basic and acidic residues" evidence="4">
    <location>
        <begin position="1"/>
        <end position="15"/>
    </location>
</feature>
<keyword evidence="6" id="KW-0614">Plasmid</keyword>
<feature type="domain" description="Methyltransferase small" evidence="5">
    <location>
        <begin position="820"/>
        <end position="915"/>
    </location>
</feature>
<dbReference type="Gene3D" id="3.40.50.150">
    <property type="entry name" value="Vaccinia Virus protein VP39"/>
    <property type="match status" value="1"/>
</dbReference>
<dbReference type="PROSITE" id="PS00092">
    <property type="entry name" value="N6_MTASE"/>
    <property type="match status" value="1"/>
</dbReference>
<feature type="region of interest" description="Disordered" evidence="4">
    <location>
        <begin position="1"/>
        <end position="46"/>
    </location>
</feature>
<dbReference type="InterPro" id="IPR002052">
    <property type="entry name" value="DNA_methylase_N6_adenine_CS"/>
</dbReference>
<dbReference type="Proteomes" id="UP000317909">
    <property type="component" value="Plasmid pI41_1"/>
</dbReference>
<evidence type="ECO:0000256" key="3">
    <source>
        <dbReference type="SAM" id="Coils"/>
    </source>
</evidence>
<reference evidence="6 7" key="1">
    <citation type="submission" date="2019-02" db="EMBL/GenBank/DDBJ databases">
        <title>Deep-cultivation of Planctomycetes and their phenomic and genomic characterization uncovers novel biology.</title>
        <authorList>
            <person name="Wiegand S."/>
            <person name="Jogler M."/>
            <person name="Boedeker C."/>
            <person name="Pinto D."/>
            <person name="Vollmers J."/>
            <person name="Rivas-Marin E."/>
            <person name="Kohn T."/>
            <person name="Peeters S.H."/>
            <person name="Heuer A."/>
            <person name="Rast P."/>
            <person name="Oberbeckmann S."/>
            <person name="Bunk B."/>
            <person name="Jeske O."/>
            <person name="Meyerdierks A."/>
            <person name="Storesund J.E."/>
            <person name="Kallscheuer N."/>
            <person name="Luecker S."/>
            <person name="Lage O.M."/>
            <person name="Pohl T."/>
            <person name="Merkel B.J."/>
            <person name="Hornburger P."/>
            <person name="Mueller R.-W."/>
            <person name="Bruemmer F."/>
            <person name="Labrenz M."/>
            <person name="Spormann A.M."/>
            <person name="Op den Camp H."/>
            <person name="Overmann J."/>
            <person name="Amann R."/>
            <person name="Jetten M.S.M."/>
            <person name="Mascher T."/>
            <person name="Medema M.H."/>
            <person name="Devos D.P."/>
            <person name="Kaster A.-K."/>
            <person name="Ovreas L."/>
            <person name="Rohde M."/>
            <person name="Galperin M.Y."/>
            <person name="Jogler C."/>
        </authorList>
    </citation>
    <scope>NUCLEOTIDE SEQUENCE [LARGE SCALE GENOMIC DNA]</scope>
    <source>
        <strain evidence="6 7">I41</strain>
        <plasmid evidence="7">pi41_1</plasmid>
    </source>
</reference>
<feature type="coiled-coil region" evidence="3">
    <location>
        <begin position="546"/>
        <end position="580"/>
    </location>
</feature>
<proteinExistence type="predicted"/>
<dbReference type="GO" id="GO:0003676">
    <property type="term" value="F:nucleic acid binding"/>
    <property type="evidence" value="ECO:0007669"/>
    <property type="project" value="InterPro"/>
</dbReference>
<dbReference type="EMBL" id="CP036340">
    <property type="protein sequence ID" value="QDT76328.1"/>
    <property type="molecule type" value="Genomic_DNA"/>
</dbReference>
<sequence length="973" mass="110691">MKRKHMLYDRQKTLDFDAPPSAEVQHIAEKTSEPPPANQEKKASPLLRPDRQIVYAEENHYRWPDANLLHDHDTITVDRIVDDIDGPAHRFVITRGDTVEAYMSHGNFHVGEVIGISHARQEVRVAWDQTLEKGGWFHVGRIYPAAEPKAERPRHGQPLSKVLAAVNHANGTGQTEADRVPVAGVNPEQVLEFLNARPGKEFTTGDLRHEFGAPYYDPEHPLDNPVHKVLRELRDAKTINVIEPSWGEPRFSALPAAAPAPALTLYTFDDFKKFHAEFSKGPVPFETYQAEFQRLWDSQDSVKAELIARFKAKELTVLAGRMRGYVRSGQTKEKSAASIVRGMLNYFVLDNSVSYSPFSGETYESALKKKVEALTAGEYYRHFEKKQEESLAKEAALADPQNLADFRLVIETKGEDGLTDEQLSRYDALRADLQRDLRAQQTATSTVQRFQADELQSLSFVRKEGYHDKRLCPLYIVQLESRVEREAFNELNRKAKQLGGWYSSFKKSDAGFQFLEKDQADRFCELLAGDVDRSDVLEARKERQELSAAESLHELATNLMERAEETIERSNDSLQNTARRADIQAGVRGQAYADQAMSRTIHSLAEALSRGEAKYLDGIRHRTQLQTLDTVLSLAKWKRIRAVKQQDKESTYGHGRRQDRIEEEPISLATVRFVEFPYPTLYRRNLEDAIARGRNTSGVKKSAETLKRYLSEKSADYVEFSREYELNALFDFVDRAKAQGIDVERIAGASENYKRLVRANITSLPELRAALREYLEHRAERRGDDPVQIAERELIGKDLPGFYPTPRPVIDRMLELADIEAQHKVLEPSCGKGDILDALKEECPDIELVAIERNWTMEDVLSAKGHAVEFSDFLEHAGSYDRIVMNPPFENGQDIDHVRHAYSLLRPGGRLVSVVCEGPFFRSDKKASEFRQWLEALDSDSEQLPADAFQGRDAFRETGVRTRLLTINKEEHA</sequence>
<geneLocation type="plasmid" evidence="7">
    <name>pi41_1</name>
</geneLocation>
<dbReference type="CDD" id="cd02440">
    <property type="entry name" value="AdoMet_MTases"/>
    <property type="match status" value="1"/>
</dbReference>
<dbReference type="InterPro" id="IPR029063">
    <property type="entry name" value="SAM-dependent_MTases_sf"/>
</dbReference>
<name>A0A517U6R4_9BACT</name>
<evidence type="ECO:0000313" key="7">
    <source>
        <dbReference type="Proteomes" id="UP000317909"/>
    </source>
</evidence>
<evidence type="ECO:0000256" key="1">
    <source>
        <dbReference type="ARBA" id="ARBA00022603"/>
    </source>
</evidence>
<organism evidence="6 7">
    <name type="scientific">Lacipirellula limnantheis</name>
    <dbReference type="NCBI Taxonomy" id="2528024"/>
    <lineage>
        <taxon>Bacteria</taxon>
        <taxon>Pseudomonadati</taxon>
        <taxon>Planctomycetota</taxon>
        <taxon>Planctomycetia</taxon>
        <taxon>Pirellulales</taxon>
        <taxon>Lacipirellulaceae</taxon>
        <taxon>Lacipirellula</taxon>
    </lineage>
</organism>
<keyword evidence="7" id="KW-1185">Reference proteome</keyword>
<keyword evidence="3" id="KW-0175">Coiled coil</keyword>
<keyword evidence="2" id="KW-0949">S-adenosyl-L-methionine</keyword>
<evidence type="ECO:0000259" key="5">
    <source>
        <dbReference type="Pfam" id="PF05175"/>
    </source>
</evidence>
<dbReference type="AlphaFoldDB" id="A0A517U6R4"/>
<dbReference type="GO" id="GO:0008170">
    <property type="term" value="F:N-methyltransferase activity"/>
    <property type="evidence" value="ECO:0007669"/>
    <property type="project" value="UniProtKB-ARBA"/>
</dbReference>
<dbReference type="KEGG" id="llh:I41_55780"/>
<dbReference type="Pfam" id="PF05175">
    <property type="entry name" value="MTS"/>
    <property type="match status" value="1"/>
</dbReference>
<evidence type="ECO:0000256" key="4">
    <source>
        <dbReference type="SAM" id="MobiDB-lite"/>
    </source>
</evidence>
<keyword evidence="6" id="KW-0808">Transferase</keyword>
<protein>
    <submittedName>
        <fullName evidence="6">Methyltransferase small domain protein</fullName>
    </submittedName>
</protein>
<evidence type="ECO:0000256" key="2">
    <source>
        <dbReference type="ARBA" id="ARBA00022691"/>
    </source>
</evidence>
<dbReference type="SUPFAM" id="SSF53335">
    <property type="entry name" value="S-adenosyl-L-methionine-dependent methyltransferases"/>
    <property type="match status" value="1"/>
</dbReference>
<dbReference type="GO" id="GO:0032259">
    <property type="term" value="P:methylation"/>
    <property type="evidence" value="ECO:0007669"/>
    <property type="project" value="UniProtKB-KW"/>
</dbReference>